<dbReference type="STRING" id="439375.Oant_1305"/>
<evidence type="ECO:0000313" key="3">
    <source>
        <dbReference type="Proteomes" id="UP000002301"/>
    </source>
</evidence>
<dbReference type="NCBIfam" id="NF041748">
    <property type="entry name" value="Drt3b"/>
    <property type="match status" value="1"/>
</dbReference>
<evidence type="ECO:0000313" key="2">
    <source>
        <dbReference type="EMBL" id="ABS14022.1"/>
    </source>
</evidence>
<dbReference type="KEGG" id="oan:Oant_1305"/>
<name>A6WYG8_BRUA4</name>
<dbReference type="AlphaFoldDB" id="A6WYG8"/>
<dbReference type="RefSeq" id="WP_012091409.1">
    <property type="nucleotide sequence ID" value="NC_009667.1"/>
</dbReference>
<dbReference type="EMBL" id="CP000758">
    <property type="protein sequence ID" value="ABS14022.1"/>
    <property type="molecule type" value="Genomic_DNA"/>
</dbReference>
<dbReference type="PATRIC" id="fig|439375.7.peg.1367"/>
<dbReference type="CDD" id="cd01646">
    <property type="entry name" value="RT_Bac_retron_I"/>
    <property type="match status" value="1"/>
</dbReference>
<organism evidence="2 3">
    <name type="scientific">Brucella anthropi (strain ATCC 49188 / DSM 6882 / CCUG 24695 / JCM 21032 / LMG 3331 / NBRC 15819 / NCTC 12168 / Alc 37)</name>
    <name type="common">Ochrobactrum anthropi</name>
    <dbReference type="NCBI Taxonomy" id="439375"/>
    <lineage>
        <taxon>Bacteria</taxon>
        <taxon>Pseudomonadati</taxon>
        <taxon>Pseudomonadota</taxon>
        <taxon>Alphaproteobacteria</taxon>
        <taxon>Hyphomicrobiales</taxon>
        <taxon>Brucellaceae</taxon>
        <taxon>Brucella/Ochrobactrum group</taxon>
        <taxon>Brucella</taxon>
    </lineage>
</organism>
<dbReference type="HOGENOM" id="CLU_020406_1_0_5"/>
<keyword evidence="3" id="KW-1185">Reference proteome</keyword>
<feature type="domain" description="Reverse transcriptase" evidence="1">
    <location>
        <begin position="82"/>
        <end position="339"/>
    </location>
</feature>
<evidence type="ECO:0000259" key="1">
    <source>
        <dbReference type="PROSITE" id="PS50878"/>
    </source>
</evidence>
<reference evidence="2 3" key="1">
    <citation type="journal article" date="2011" name="J. Bacteriol.">
        <title>Genome of Ochrobactrum anthropi ATCC 49188 T, a versatile opportunistic pathogen and symbiont of several eukaryotic hosts.</title>
        <authorList>
            <person name="Chain P.S."/>
            <person name="Lang D.M."/>
            <person name="Comerci D.J."/>
            <person name="Malfatti S.A."/>
            <person name="Vergez L.M."/>
            <person name="Shin M."/>
            <person name="Ugalde R.A."/>
            <person name="Garcia E."/>
            <person name="Tolmasky M.E."/>
        </authorList>
    </citation>
    <scope>NUCLEOTIDE SEQUENCE [LARGE SCALE GENOMIC DNA]</scope>
    <source>
        <strain evidence="3">ATCC 49188 / DSM 6882 / CCUG 24695 / JCM 21032 / LMG 3331 / NBRC 15819 / NCTC 12168 / Alc 37</strain>
    </source>
</reference>
<protein>
    <recommendedName>
        <fullName evidence="1">Reverse transcriptase domain-containing protein</fullName>
    </recommendedName>
</protein>
<gene>
    <name evidence="2" type="ordered locus">Oant_1305</name>
</gene>
<dbReference type="Proteomes" id="UP000002301">
    <property type="component" value="Chromosome 1"/>
</dbReference>
<dbReference type="Pfam" id="PF00078">
    <property type="entry name" value="RVT_1"/>
    <property type="match status" value="1"/>
</dbReference>
<dbReference type="eggNOG" id="COG3344">
    <property type="taxonomic scope" value="Bacteria"/>
</dbReference>
<proteinExistence type="predicted"/>
<accession>A6WYG8</accession>
<dbReference type="InterPro" id="IPR000477">
    <property type="entry name" value="RT_dom"/>
</dbReference>
<sequence length="673" mass="77649">MSKGKRETVRFRRGDYWRAVLSDTTPAELPIVVSNDGFYRNLHKLDKLGSLAKSLVERLVIPAAKGKEFTIPYNFKIVKDEKSARRLSLPHPRSQAEICLFYKNNTALILHYCSTGDLSIRRPTRDAAKYYISNPRENDSSYKSDKVTTLNVELLEKNPASYYSYSGFNRLHQFFNSRHYNTLERKFSTLASFDIARCFDSVYTHSIAWATKSKEEAKETAHSATFGGMFDRLMQSLNYNETNGIVVGPEVSRIFAEIILNKIDSNLVQRLQDLSLIKDIDYSCYRYVDNYYVFCNENSVLEKIKSELQECLDQFKLSLNDAKTEIISRPFFTRKSMAIYEADQLIKTHFDSLTEVIITDEYRILTAKEIFRVSSLVKKFTTDLRKACHISNVTYDALSSYILAAVKIRVSDIIDECSREDIPINDSYIDSATIFIEYSLEVAFHLFSLNPTVSASLNLAHLIIRSGDFLKERRPEVFRKLREHIQLWVVQLSTSASFSKVVGRQHVTHVEILNILIALKSYEFDGKFYQEILTRSSGSQKSISYFDVVTKLFIFGGDSKYDSVRKEIFYRAFEYIIEKPVLRECSERTHLLLDLLSCPYVNKVERQKMLRKFIEAFNKAQAESGSGKTISVPTNADLAELVTEFEATPWFTSWDSVSLLRLIEKKKLKEVYP</sequence>
<dbReference type="PROSITE" id="PS50878">
    <property type="entry name" value="RT_POL"/>
    <property type="match status" value="1"/>
</dbReference>